<feature type="compositionally biased region" description="Low complexity" evidence="8">
    <location>
        <begin position="188"/>
        <end position="199"/>
    </location>
</feature>
<comment type="similarity">
    <text evidence="2 7">Belongs to the SEC16 family.</text>
</comment>
<dbReference type="InterPro" id="IPR024340">
    <property type="entry name" value="Sec16_CCD"/>
</dbReference>
<keyword evidence="7" id="KW-0072">Autophagy</keyword>
<evidence type="ECO:0000256" key="6">
    <source>
        <dbReference type="ARBA" id="ARBA00024687"/>
    </source>
</evidence>
<feature type="compositionally biased region" description="Low complexity" evidence="8">
    <location>
        <begin position="1286"/>
        <end position="1295"/>
    </location>
</feature>
<dbReference type="PANTHER" id="PTHR13402">
    <property type="entry name" value="RGPR-RELATED"/>
    <property type="match status" value="1"/>
</dbReference>
<feature type="compositionally biased region" description="Low complexity" evidence="8">
    <location>
        <begin position="164"/>
        <end position="178"/>
    </location>
</feature>
<feature type="compositionally biased region" description="Polar residues" evidence="8">
    <location>
        <begin position="95"/>
        <end position="114"/>
    </location>
</feature>
<keyword evidence="7" id="KW-0472">Membrane</keyword>
<keyword evidence="4 7" id="KW-0256">Endoplasmic reticulum</keyword>
<feature type="compositionally biased region" description="Pro residues" evidence="8">
    <location>
        <begin position="205"/>
        <end position="214"/>
    </location>
</feature>
<keyword evidence="3 7" id="KW-0813">Transport</keyword>
<keyword evidence="7" id="KW-0653">Protein transport</keyword>
<feature type="region of interest" description="Disordered" evidence="8">
    <location>
        <begin position="29"/>
        <end position="500"/>
    </location>
</feature>
<dbReference type="Gene3D" id="1.25.40.1030">
    <property type="match status" value="1"/>
</dbReference>
<dbReference type="GO" id="GO:0070973">
    <property type="term" value="P:protein localization to endoplasmic reticulum exit site"/>
    <property type="evidence" value="ECO:0007669"/>
    <property type="project" value="TreeGrafter"/>
</dbReference>
<evidence type="ECO:0000256" key="1">
    <source>
        <dbReference type="ARBA" id="ARBA00004397"/>
    </source>
</evidence>
<dbReference type="GO" id="GO:0070971">
    <property type="term" value="C:endoplasmic reticulum exit site"/>
    <property type="evidence" value="ECO:0007669"/>
    <property type="project" value="UniProtKB-ARBA"/>
</dbReference>
<evidence type="ECO:0000313" key="12">
    <source>
        <dbReference type="Proteomes" id="UP000284706"/>
    </source>
</evidence>
<feature type="compositionally biased region" description="Low complexity" evidence="8">
    <location>
        <begin position="44"/>
        <end position="59"/>
    </location>
</feature>
<dbReference type="CDD" id="cd09233">
    <property type="entry name" value="ACE1-Sec16-like"/>
    <property type="match status" value="1"/>
</dbReference>
<feature type="region of interest" description="Disordered" evidence="8">
    <location>
        <begin position="1191"/>
        <end position="1261"/>
    </location>
</feature>
<feature type="compositionally biased region" description="Pro residues" evidence="8">
    <location>
        <begin position="1521"/>
        <end position="1532"/>
    </location>
</feature>
<feature type="compositionally biased region" description="Polar residues" evidence="8">
    <location>
        <begin position="1441"/>
        <end position="1450"/>
    </location>
</feature>
<evidence type="ECO:0000256" key="4">
    <source>
        <dbReference type="ARBA" id="ARBA00022824"/>
    </source>
</evidence>
<name>A0A409VIH3_9AGAR</name>
<dbReference type="OrthoDB" id="8918678at2759"/>
<dbReference type="EMBL" id="NHYE01005639">
    <property type="protein sequence ID" value="PPQ66074.1"/>
    <property type="molecule type" value="Genomic_DNA"/>
</dbReference>
<protein>
    <recommendedName>
        <fullName evidence="7">Protein transport protein sec16</fullName>
    </recommendedName>
</protein>
<feature type="compositionally biased region" description="Polar residues" evidence="8">
    <location>
        <begin position="354"/>
        <end position="370"/>
    </location>
</feature>
<comment type="caution">
    <text evidence="11">The sequence shown here is derived from an EMBL/GenBank/DDBJ whole genome shotgun (WGS) entry which is preliminary data.</text>
</comment>
<keyword evidence="12" id="KW-1185">Reference proteome</keyword>
<reference evidence="11 12" key="1">
    <citation type="journal article" date="2018" name="Evol. Lett.">
        <title>Horizontal gene cluster transfer increased hallucinogenic mushroom diversity.</title>
        <authorList>
            <person name="Reynolds H.T."/>
            <person name="Vijayakumar V."/>
            <person name="Gluck-Thaler E."/>
            <person name="Korotkin H.B."/>
            <person name="Matheny P.B."/>
            <person name="Slot J.C."/>
        </authorList>
    </citation>
    <scope>NUCLEOTIDE SEQUENCE [LARGE SCALE GENOMIC DNA]</scope>
    <source>
        <strain evidence="11 12">SRW20</strain>
    </source>
</reference>
<evidence type="ECO:0000256" key="8">
    <source>
        <dbReference type="SAM" id="MobiDB-lite"/>
    </source>
</evidence>
<dbReference type="GO" id="GO:0016192">
    <property type="term" value="P:vesicle-mediated transport"/>
    <property type="evidence" value="ECO:0007669"/>
    <property type="project" value="UniProtKB-KW"/>
</dbReference>
<proteinExistence type="inferred from homology"/>
<dbReference type="GO" id="GO:0006914">
    <property type="term" value="P:autophagy"/>
    <property type="evidence" value="ECO:0007669"/>
    <property type="project" value="UniProtKB-KW"/>
</dbReference>
<dbReference type="GO" id="GO:0015031">
    <property type="term" value="P:protein transport"/>
    <property type="evidence" value="ECO:0007669"/>
    <property type="project" value="UniProtKB-KW"/>
</dbReference>
<evidence type="ECO:0000256" key="5">
    <source>
        <dbReference type="ARBA" id="ARBA00022892"/>
    </source>
</evidence>
<feature type="compositionally biased region" description="Pro residues" evidence="8">
    <location>
        <begin position="275"/>
        <end position="289"/>
    </location>
</feature>
<dbReference type="InParanoid" id="A0A409VIH3"/>
<feature type="compositionally biased region" description="Polar residues" evidence="8">
    <location>
        <begin position="448"/>
        <end position="458"/>
    </location>
</feature>
<dbReference type="InterPro" id="IPR024298">
    <property type="entry name" value="Sec16_Sec23-bd"/>
</dbReference>
<comment type="subcellular location">
    <subcellularLocation>
        <location evidence="1">Endoplasmic reticulum membrane</location>
        <topology evidence="1">Peripheral membrane protein</topology>
        <orientation evidence="1">Cytoplasmic side</orientation>
    </subcellularLocation>
</comment>
<keyword evidence="5 7" id="KW-0931">ER-Golgi transport</keyword>
<dbReference type="PANTHER" id="PTHR13402:SF6">
    <property type="entry name" value="SECRETORY 16, ISOFORM I"/>
    <property type="match status" value="1"/>
</dbReference>
<gene>
    <name evidence="11" type="ORF">CVT26_010816</name>
</gene>
<evidence type="ECO:0000259" key="9">
    <source>
        <dbReference type="Pfam" id="PF12931"/>
    </source>
</evidence>
<dbReference type="FunCoup" id="A0A409VIH3">
    <property type="interactions" value="37"/>
</dbReference>
<feature type="domain" description="Sec16 central conserved" evidence="10">
    <location>
        <begin position="665"/>
        <end position="798"/>
    </location>
</feature>
<dbReference type="GO" id="GO:0012507">
    <property type="term" value="C:ER to Golgi transport vesicle membrane"/>
    <property type="evidence" value="ECO:0007669"/>
    <property type="project" value="TreeGrafter"/>
</dbReference>
<feature type="compositionally biased region" description="Polar residues" evidence="8">
    <location>
        <begin position="1555"/>
        <end position="1571"/>
    </location>
</feature>
<feature type="domain" description="Sec16 Sec23-binding" evidence="9">
    <location>
        <begin position="858"/>
        <end position="1193"/>
    </location>
</feature>
<dbReference type="Pfam" id="PF12931">
    <property type="entry name" value="TPR_Sec16"/>
    <property type="match status" value="1"/>
</dbReference>
<dbReference type="GO" id="GO:0007030">
    <property type="term" value="P:Golgi organization"/>
    <property type="evidence" value="ECO:0007669"/>
    <property type="project" value="TreeGrafter"/>
</dbReference>
<feature type="region of interest" description="Disordered" evidence="8">
    <location>
        <begin position="1374"/>
        <end position="1393"/>
    </location>
</feature>
<dbReference type="GO" id="GO:0005789">
    <property type="term" value="C:endoplasmic reticulum membrane"/>
    <property type="evidence" value="ECO:0007669"/>
    <property type="project" value="UniProtKB-SubCell"/>
</dbReference>
<evidence type="ECO:0000256" key="2">
    <source>
        <dbReference type="ARBA" id="ARBA00005927"/>
    </source>
</evidence>
<feature type="region of interest" description="Disordered" evidence="8">
    <location>
        <begin position="1283"/>
        <end position="1321"/>
    </location>
</feature>
<feature type="compositionally biased region" description="Polar residues" evidence="8">
    <location>
        <begin position="122"/>
        <end position="158"/>
    </location>
</feature>
<organism evidence="11 12">
    <name type="scientific">Gymnopilus dilepis</name>
    <dbReference type="NCBI Taxonomy" id="231916"/>
    <lineage>
        <taxon>Eukaryota</taxon>
        <taxon>Fungi</taxon>
        <taxon>Dikarya</taxon>
        <taxon>Basidiomycota</taxon>
        <taxon>Agaricomycotina</taxon>
        <taxon>Agaricomycetes</taxon>
        <taxon>Agaricomycetidae</taxon>
        <taxon>Agaricales</taxon>
        <taxon>Agaricineae</taxon>
        <taxon>Hymenogastraceae</taxon>
        <taxon>Gymnopilus</taxon>
    </lineage>
</organism>
<feature type="compositionally biased region" description="Pro residues" evidence="8">
    <location>
        <begin position="339"/>
        <end position="348"/>
    </location>
</feature>
<feature type="compositionally biased region" description="Pro residues" evidence="8">
    <location>
        <begin position="1233"/>
        <end position="1246"/>
    </location>
</feature>
<feature type="compositionally biased region" description="Polar residues" evidence="8">
    <location>
        <begin position="1219"/>
        <end position="1231"/>
    </location>
</feature>
<dbReference type="Proteomes" id="UP000284706">
    <property type="component" value="Unassembled WGS sequence"/>
</dbReference>
<accession>A0A409VIH3</accession>
<feature type="compositionally biased region" description="Polar residues" evidence="8">
    <location>
        <begin position="472"/>
        <end position="491"/>
    </location>
</feature>
<feature type="compositionally biased region" description="Polar residues" evidence="8">
    <location>
        <begin position="1193"/>
        <end position="1210"/>
    </location>
</feature>
<evidence type="ECO:0000259" key="10">
    <source>
        <dbReference type="Pfam" id="PF12932"/>
    </source>
</evidence>
<feature type="compositionally biased region" description="Polar residues" evidence="8">
    <location>
        <begin position="219"/>
        <end position="249"/>
    </location>
</feature>
<evidence type="ECO:0000256" key="3">
    <source>
        <dbReference type="ARBA" id="ARBA00022448"/>
    </source>
</evidence>
<feature type="compositionally biased region" description="Basic and acidic residues" evidence="8">
    <location>
        <begin position="400"/>
        <end position="409"/>
    </location>
</feature>
<dbReference type="STRING" id="231916.A0A409VIH3"/>
<feature type="compositionally biased region" description="Polar residues" evidence="8">
    <location>
        <begin position="1296"/>
        <end position="1311"/>
    </location>
</feature>
<sequence>MAERAVSPLVSVPPLQAIMNGVEAAASLFGSEEPGTDPFASLGAETAEPAPSSAPQSVADDMFFSNPSQGAEAFDFPPREESLYPHSAEYPAVPANSQNNITSANPQHAPSASDYSEHWAGNNMTSEYGDTHQSSYTGLPPATNYNTYSHATTYSPYNTYDPPATSAHTTHTSSTLAAQPSDTSYISQAEQQAPTPQQQYGTKPAPGPYDPPVAPSKYSAYSSGATGKGFSNENVSSMHSSASGTQFQHSSVSSVSSPYGPAAQYSSYLPSAPVQAPPTQMPSAPPPRAPSSTYQGVAPPAPPAIKATVTRPKISNAYDPPFIPSRRASRPTHNAYQSPPHPSEPPPQIHAMPGQSSMYNGSYDSLTSQAPYGHTHMDAPSTGEVTNYSQHHLAGSSRPQSKEIEEDARSGVTASDLGQPRLLQNPLDDSATSEAEEASLDADVKPIVSTTGQERSSANISRPSSVNSISSTRLPTRDQSSVRPVSDNVSPRSVPLPFSPPIETKELLEADNNPPVVNGNSSEHLPPQNHYVPLQASRRDLPPSTDPYVPRASYNANNYIPRTSSPLSVHARSTDAKKAVTSPYVNGATAPVPSVRSFGGHAPVPPLKAASLYSPDDQSSGLTASWSDGQLSAQDVHVKPTSAQYAPSPSLIGANDPLSRTSARAPVVAFGFGGKLITCFHGMPGLNAGFDVALSARTTSELKIHNVRKIIPESALNTPGASYPGPLFSDPATASISLVRSGQATQIKTKKAGVLAYLSGRASEIQQGLGYLSHTEKHMAENKLIIIKLLSVMVENDGRLLGNAQSDAAVRATLVPRLESLATGLQDGVSLQAAFHSAPMDEAPISVTTLRPSTLDKIEELLLQGERRQAYQFAADQKLWAHAMVIASSIDKESWKDVVNDFLRIELGPKEDAHHGPHNRSSHKSRDTLRVAYSLYSGQGVAAVQELAPLNLLQKATGRLQAPLAPPLPALTPRTPNFPPTQPSVSLPAESLAKWAETAAMIISSPLTPDTAAALTALGDQLLANDMTEAAHSCYLLSSQPSLFGGFGHPSARITLLGAKSPTEVMRNTDPLIFSEIFEFALSLIPTIKGQEPFHGLPHLQAYRLIRAVTLAETGDIQLANKYCEAIAASLGAASPYTTIALLEQLQGLQQRLSGVFHGDKSGSWITGKISKPSLDSIGGWLEGRFTKLVTGETDSPTPTADNARSNDQPFSGPFAHYSTISSTTPSARSSPQPMPPNVVGLPPPQRTSSAMATSSPYSQVPIERSSSAMGYTRQKPPVQIAKANSGSISSSQSSPTGYSLNRHSQYSSESHPFKAEELTTPVQRASSWWDSVDDQAASNSTPTATTFMQVEESSVQARNDGFISLMDSHSYSIGPGAHQADHTHPTRSSSQYTIEEDVEDDLGLGNSRPKPKAEKAEEDESGREGKEEKPAAAAPAAAQSKETPSTGGSWFSRWWKKSDTASPGPVRANLGEESAFYYDKDLKRWVNKKSSGEESKPAAPPPPPPARAQTASPGMTGPKSHPPPPAAPPPRSASAIDLGAEPPMKPPMRIRSNLAPTESAPSTPTGSSMANAGDLPPPPSRPRSGAAKRNIRSRYVDVFQQEGGTPA</sequence>
<feature type="compositionally biased region" description="Basic and acidic residues" evidence="8">
    <location>
        <begin position="1479"/>
        <end position="1497"/>
    </location>
</feature>
<feature type="compositionally biased region" description="Polar residues" evidence="8">
    <location>
        <begin position="1247"/>
        <end position="1261"/>
    </location>
</feature>
<feature type="compositionally biased region" description="Low complexity" evidence="8">
    <location>
        <begin position="459"/>
        <end position="471"/>
    </location>
</feature>
<evidence type="ECO:0000313" key="11">
    <source>
        <dbReference type="EMBL" id="PPQ66074.1"/>
    </source>
</evidence>
<dbReference type="Pfam" id="PF12932">
    <property type="entry name" value="Sec16"/>
    <property type="match status" value="1"/>
</dbReference>
<feature type="region of interest" description="Disordered" evidence="8">
    <location>
        <begin position="1402"/>
        <end position="1608"/>
    </location>
</feature>
<evidence type="ECO:0000256" key="7">
    <source>
        <dbReference type="RuleBase" id="RU364101"/>
    </source>
</evidence>
<comment type="function">
    <text evidence="6 7">Involved in the initiation of assembly of the COPII coat required for the formation of transport vesicles from the endoplasmic reticulum (ER) and the selection of cargo molecules. Also involved in autophagy.</text>
</comment>